<dbReference type="InterPro" id="IPR000212">
    <property type="entry name" value="DNA_helicase_UvrD/REP"/>
</dbReference>
<feature type="binding site" evidence="10">
    <location>
        <begin position="216"/>
        <end position="223"/>
    </location>
    <ligand>
        <name>ATP</name>
        <dbReference type="ChEBI" id="CHEBI:30616"/>
    </ligand>
</feature>
<comment type="catalytic activity">
    <reaction evidence="7">
        <text>Couples ATP hydrolysis with the unwinding of duplex DNA by translocating in the 3'-5' direction.</text>
        <dbReference type="EC" id="5.6.2.4"/>
    </reaction>
</comment>
<dbReference type="GO" id="GO:0000725">
    <property type="term" value="P:recombinational repair"/>
    <property type="evidence" value="ECO:0007669"/>
    <property type="project" value="TreeGrafter"/>
</dbReference>
<dbReference type="InterPro" id="IPR027417">
    <property type="entry name" value="P-loop_NTPase"/>
</dbReference>
<sequence>MDAVEIARQTAAQLHLEAVARGLDPWKAYDFVVAEASHHNYTVEDMLPGAAMLDGGRAKLLPSEELILHEKKGTPFEQALLVAHEIGHAILGDADDSTPAKDIDFARSAERSPVGEERVVDYGRKQRREVQMDLFARELLLPRPVVRRLHLQEELTASDIAERLGAPFDIVAQQLLDALLIPDVELTSEQARREHPLNARQKKAVDHRGGAFLLGAGPGTGKTQTLIARVEGLLDEGVDPRRILLLTFSNRAAGEMAERIGQKRPEAAAALWVGTFHAFGLDLVRRFHAELGLSKDPRMIDRTEAVELLEEEFPRLGLAHYQDLYDPTQVIYDLLAAISRAKDEVIGPQEYEHLGEDMLRKASSNEEVESAQKVLEVARVYAAYEAFKRQRNLVDFGDLVWLPVKLLESNENIRQHLASTYTHVLVDEYQDVNRSSVRLLTALCGSGDNLWVVGDAKQSIYRFRGASSFNVSRFGKEDFPRGITNRLTDNYRSLKPIVDAYSEFAKGMKVGGADSVLEPVRKEPGEPPELIVAASADEQTVALADSIEAMKVAGFRYSDQAVLCTGNDKLSDLGQDLERLGIPVLFLGSLFERSEVKDLLSLLSLLIDPRAMGLVRVACLSQFDMPLSDVAAVLTYLRQADLKPLAFIDVPDIPGLSSDGSAALKRLQVVFDGFDSEARPWDVVSTMLLDRTRLAADICSASSVSSRAQGIAIWQFMNFVRVQPAGAGLPISRLLDRIRRLLRLGDDRDLRQLPAAAREIDAVRLMTIHGSKGLEFDVVHVPGLNEDTLPGYRKPAPACPPPQGMIEGATGPTEKVLDETRSEEQECLFYVAQSRARDRLFLYAASMNRGGKSRKLSENFLQRMGQGLKRQTVSPSRALPPAPASADVPVSFSGGMRFDAHQVELYERCPRRFFYTHVLQTGGRRKTTPFMQMHEAVRKVLKEIVSAVHGGGGAALSSKVEEALAAEGLATHGYYIHYRDFALAMIRYFTQGRENCTPEKPIALRVAYGEEEILVTPDDVLITRDGTKILRRVMTGHGRKDDEKTIGAAAFLTAATEAFPGAHVELVYLADQETRPVTLKPNELQKRKEHMLGYLGQIRAGHFPQKASSRTCPNCPAFFICGPVPRGSFVPEFRFPDALREGNG</sequence>
<evidence type="ECO:0000256" key="8">
    <source>
        <dbReference type="ARBA" id="ARBA00034808"/>
    </source>
</evidence>
<dbReference type="GO" id="GO:0003677">
    <property type="term" value="F:DNA binding"/>
    <property type="evidence" value="ECO:0007669"/>
    <property type="project" value="InterPro"/>
</dbReference>
<dbReference type="SUPFAM" id="SSF52540">
    <property type="entry name" value="P-loop containing nucleoside triphosphate hydrolases"/>
    <property type="match status" value="1"/>
</dbReference>
<dbReference type="PROSITE" id="PS51198">
    <property type="entry name" value="UVRD_HELICASE_ATP_BIND"/>
    <property type="match status" value="1"/>
</dbReference>
<dbReference type="AlphaFoldDB" id="A0A1R1J834"/>
<protein>
    <recommendedName>
        <fullName evidence="8">DNA 3'-5' helicase</fullName>
        <ecNumber evidence="8">5.6.2.4</ecNumber>
    </recommendedName>
</protein>
<dbReference type="InterPro" id="IPR010359">
    <property type="entry name" value="IrrE_HExxH"/>
</dbReference>
<keyword evidence="5 10" id="KW-0067">ATP-binding</keyword>
<keyword evidence="6" id="KW-0413">Isomerase</keyword>
<comment type="catalytic activity">
    <reaction evidence="9">
        <text>ATP + H2O = ADP + phosphate + H(+)</text>
        <dbReference type="Rhea" id="RHEA:13065"/>
        <dbReference type="ChEBI" id="CHEBI:15377"/>
        <dbReference type="ChEBI" id="CHEBI:15378"/>
        <dbReference type="ChEBI" id="CHEBI:30616"/>
        <dbReference type="ChEBI" id="CHEBI:43474"/>
        <dbReference type="ChEBI" id="CHEBI:456216"/>
        <dbReference type="EC" id="5.6.2.4"/>
    </reaction>
</comment>
<dbReference type="Proteomes" id="UP000187194">
    <property type="component" value="Unassembled WGS sequence"/>
</dbReference>
<dbReference type="Pfam" id="PF06114">
    <property type="entry name" value="Peptidase_M78"/>
    <property type="match status" value="1"/>
</dbReference>
<keyword evidence="3 10" id="KW-0378">Hydrolase</keyword>
<proteinExistence type="inferred from homology"/>
<dbReference type="Gene3D" id="3.40.50.300">
    <property type="entry name" value="P-loop containing nucleotide triphosphate hydrolases"/>
    <property type="match status" value="2"/>
</dbReference>
<evidence type="ECO:0000313" key="13">
    <source>
        <dbReference type="EMBL" id="OMG71453.1"/>
    </source>
</evidence>
<dbReference type="Gene3D" id="1.10.10.160">
    <property type="match status" value="1"/>
</dbReference>
<accession>A0A1R1J834</accession>
<dbReference type="GO" id="GO:0033202">
    <property type="term" value="C:DNA helicase complex"/>
    <property type="evidence" value="ECO:0007669"/>
    <property type="project" value="TreeGrafter"/>
</dbReference>
<evidence type="ECO:0000259" key="11">
    <source>
        <dbReference type="PROSITE" id="PS51198"/>
    </source>
</evidence>
<dbReference type="InterPro" id="IPR038726">
    <property type="entry name" value="PDDEXK_AddAB-type"/>
</dbReference>
<dbReference type="InterPro" id="IPR014016">
    <property type="entry name" value="UvrD-like_ATP-bd"/>
</dbReference>
<dbReference type="Pfam" id="PF00580">
    <property type="entry name" value="UvrD-helicase"/>
    <property type="match status" value="1"/>
</dbReference>
<evidence type="ECO:0000256" key="7">
    <source>
        <dbReference type="ARBA" id="ARBA00034617"/>
    </source>
</evidence>
<dbReference type="PANTHER" id="PTHR11070">
    <property type="entry name" value="UVRD / RECB / PCRA DNA HELICASE FAMILY MEMBER"/>
    <property type="match status" value="1"/>
</dbReference>
<dbReference type="GO" id="GO:0005524">
    <property type="term" value="F:ATP binding"/>
    <property type="evidence" value="ECO:0007669"/>
    <property type="project" value="UniProtKB-UniRule"/>
</dbReference>
<evidence type="ECO:0000259" key="12">
    <source>
        <dbReference type="PROSITE" id="PS51217"/>
    </source>
</evidence>
<dbReference type="GO" id="GO:0016787">
    <property type="term" value="F:hydrolase activity"/>
    <property type="evidence" value="ECO:0007669"/>
    <property type="project" value="UniProtKB-UniRule"/>
</dbReference>
<gene>
    <name evidence="13" type="ORF">BW685_20980</name>
</gene>
<dbReference type="InterPro" id="IPR013986">
    <property type="entry name" value="DExx_box_DNA_helicase_dom_sf"/>
</dbReference>
<feature type="domain" description="UvrD-like helicase ATP-binding" evidence="11">
    <location>
        <begin position="195"/>
        <end position="494"/>
    </location>
</feature>
<keyword evidence="4 10" id="KW-0347">Helicase</keyword>
<evidence type="ECO:0000256" key="5">
    <source>
        <dbReference type="ARBA" id="ARBA00022840"/>
    </source>
</evidence>
<dbReference type="GO" id="GO:0005829">
    <property type="term" value="C:cytosol"/>
    <property type="evidence" value="ECO:0007669"/>
    <property type="project" value="TreeGrafter"/>
</dbReference>
<reference evidence="13 14" key="1">
    <citation type="submission" date="2017-01" db="EMBL/GenBank/DDBJ databases">
        <title>Phylogeographic, genomic and meropenem susceptibility analysis of Burkholderia ubonensis.</title>
        <authorList>
            <person name="Price E.P."/>
            <person name="Sarovich D.S."/>
            <person name="Webb J.R."/>
            <person name="Hall C.M."/>
            <person name="Sahl J.W."/>
            <person name="Kaestli M."/>
            <person name="Mayo M."/>
            <person name="Harrington G."/>
            <person name="Baker A.L."/>
            <person name="Sidak-Loftis L.C."/>
            <person name="Lummis M."/>
            <person name="Schupp J.M."/>
            <person name="Gillece J.D."/>
            <person name="Tuanyok A."/>
            <person name="Warner J."/>
            <person name="Busch J.D."/>
            <person name="Keim P."/>
            <person name="Currie B.J."/>
            <person name="Wagner D.M."/>
        </authorList>
    </citation>
    <scope>NUCLEOTIDE SEQUENCE [LARGE SCALE GENOMIC DNA]</scope>
    <source>
        <strain evidence="13 14">A21</strain>
    </source>
</reference>
<dbReference type="RefSeq" id="WP_076479523.1">
    <property type="nucleotide sequence ID" value="NZ_MTJZ01000028.1"/>
</dbReference>
<evidence type="ECO:0000256" key="9">
    <source>
        <dbReference type="ARBA" id="ARBA00048988"/>
    </source>
</evidence>
<evidence type="ECO:0000256" key="10">
    <source>
        <dbReference type="PROSITE-ProRule" id="PRU00560"/>
    </source>
</evidence>
<comment type="caution">
    <text evidence="13">The sequence shown here is derived from an EMBL/GenBank/DDBJ whole genome shotgun (WGS) entry which is preliminary data.</text>
</comment>
<dbReference type="Pfam" id="PF13361">
    <property type="entry name" value="UvrD_C"/>
    <property type="match status" value="2"/>
</dbReference>
<dbReference type="InterPro" id="IPR014017">
    <property type="entry name" value="DNA_helicase_UvrD-like_C"/>
</dbReference>
<dbReference type="EMBL" id="MTJZ01000028">
    <property type="protein sequence ID" value="OMG71453.1"/>
    <property type="molecule type" value="Genomic_DNA"/>
</dbReference>
<dbReference type="GO" id="GO:0043138">
    <property type="term" value="F:3'-5' DNA helicase activity"/>
    <property type="evidence" value="ECO:0007669"/>
    <property type="project" value="UniProtKB-EC"/>
</dbReference>
<evidence type="ECO:0000256" key="3">
    <source>
        <dbReference type="ARBA" id="ARBA00022801"/>
    </source>
</evidence>
<comment type="similarity">
    <text evidence="1">Belongs to the helicase family. UvrD subfamily.</text>
</comment>
<evidence type="ECO:0000256" key="2">
    <source>
        <dbReference type="ARBA" id="ARBA00022741"/>
    </source>
</evidence>
<dbReference type="CDD" id="cd17932">
    <property type="entry name" value="DEXQc_UvrD"/>
    <property type="match status" value="1"/>
</dbReference>
<dbReference type="Pfam" id="PF12705">
    <property type="entry name" value="PDDEXK_1"/>
    <property type="match status" value="1"/>
</dbReference>
<organism evidence="13 14">
    <name type="scientific">Burkholderia ubonensis</name>
    <dbReference type="NCBI Taxonomy" id="101571"/>
    <lineage>
        <taxon>Bacteria</taxon>
        <taxon>Pseudomonadati</taxon>
        <taxon>Pseudomonadota</taxon>
        <taxon>Betaproteobacteria</taxon>
        <taxon>Burkholderiales</taxon>
        <taxon>Burkholderiaceae</taxon>
        <taxon>Burkholderia</taxon>
        <taxon>Burkholderia cepacia complex</taxon>
    </lineage>
</organism>
<dbReference type="EC" id="5.6.2.4" evidence="8"/>
<feature type="domain" description="UvrD-like helicase C-terminal" evidence="12">
    <location>
        <begin position="495"/>
        <end position="773"/>
    </location>
</feature>
<name>A0A1R1J834_9BURK</name>
<evidence type="ECO:0000256" key="1">
    <source>
        <dbReference type="ARBA" id="ARBA00009922"/>
    </source>
</evidence>
<dbReference type="PROSITE" id="PS51217">
    <property type="entry name" value="UVRD_HELICASE_CTER"/>
    <property type="match status" value="1"/>
</dbReference>
<evidence type="ECO:0000256" key="6">
    <source>
        <dbReference type="ARBA" id="ARBA00023235"/>
    </source>
</evidence>
<dbReference type="PANTHER" id="PTHR11070:SF59">
    <property type="entry name" value="DNA 3'-5' HELICASE"/>
    <property type="match status" value="1"/>
</dbReference>
<dbReference type="Gene3D" id="1.10.486.10">
    <property type="entry name" value="PCRA, domain 4"/>
    <property type="match status" value="1"/>
</dbReference>
<evidence type="ECO:0000313" key="14">
    <source>
        <dbReference type="Proteomes" id="UP000187194"/>
    </source>
</evidence>
<keyword evidence="2 10" id="KW-0547">Nucleotide-binding</keyword>
<evidence type="ECO:0000256" key="4">
    <source>
        <dbReference type="ARBA" id="ARBA00022806"/>
    </source>
</evidence>